<dbReference type="Gene3D" id="2.60.40.1670">
    <property type="entry name" value="beta-sandwich domain of Sec23/24"/>
    <property type="match status" value="1"/>
</dbReference>
<comment type="caution">
    <text evidence="14">The sequence shown here is derived from an EMBL/GenBank/DDBJ whole genome shotgun (WGS) entry which is preliminary data.</text>
</comment>
<evidence type="ECO:0000256" key="9">
    <source>
        <dbReference type="ARBA" id="ARBA00025471"/>
    </source>
</evidence>
<dbReference type="AlphaFoldDB" id="A0AAD5DMP9"/>
<keyword evidence="3 10" id="KW-0256">Endoplasmic reticulum</keyword>
<dbReference type="GO" id="GO:0070971">
    <property type="term" value="C:endoplasmic reticulum exit site"/>
    <property type="evidence" value="ECO:0007669"/>
    <property type="project" value="TreeGrafter"/>
</dbReference>
<dbReference type="Proteomes" id="UP001205105">
    <property type="component" value="Unassembled WGS sequence"/>
</dbReference>
<keyword evidence="5 10" id="KW-0931">ER-Golgi transport</keyword>
<keyword evidence="2 10" id="KW-0479">Metal-binding</keyword>
<evidence type="ECO:0000259" key="11">
    <source>
        <dbReference type="Pfam" id="PF00626"/>
    </source>
</evidence>
<evidence type="ECO:0000256" key="10">
    <source>
        <dbReference type="RuleBase" id="RU365030"/>
    </source>
</evidence>
<protein>
    <recommendedName>
        <fullName evidence="10">Protein transport protein SEC23</fullName>
    </recommendedName>
</protein>
<dbReference type="InterPro" id="IPR037550">
    <property type="entry name" value="Sec23_C"/>
</dbReference>
<evidence type="ECO:0000256" key="7">
    <source>
        <dbReference type="ARBA" id="ARBA00023136"/>
    </source>
</evidence>
<keyword evidence="8 10" id="KW-0968">Cytoplasmic vesicle</keyword>
<keyword evidence="15" id="KW-1185">Reference proteome</keyword>
<sequence length="615" mass="68337">MKACIEHTGGYVVQTDTFTNPIFKDSLRRLFTPAGEEGYLGLSSNATFEVHCSKDIKVAGVLGPASALEKKSPLVSEQVVGVGGTTAWKLCTLSANTTLAVVYDIVAQHGGGSDPTAQQFFIQFVTRYLHDSGVMRCRVTTITRRWVEGSNQGDLIQGFDQEAAAVLMGRVVSWKMEEEEEFDATRWLDRSLIRLCSRFGDYRKDDPDSFQLRPQLSYFPQFMFNFRRSQFIQVFGHSPDETAFARIQLNREPTGDSMLMIQPTLYSFSFNGAPEPVLLDVSSIAPDRILLLDAYFYVVVFHGSTIAQWRKAGYQDQPEHAAFKQLLQAPQDEAHAIISRRFPTPRFTDCDQNGSQARFLLAKLNPSATYNTSSAVSSEIIMTDDVSLQVFTDHLKKLAVGTADRCHCRRSRCLAPTALSTKCSPPFHCAARLLDTSWINDVTGFGIPRGNQDSALLGFSAELTLLCYSPWFPASSWRLFRHLTLVDTPNIWYLPLAYAMGDWAPEAGDTLICEAWECDDGCDPANPALLPDPALDDYIGQAILTMGAFRTSNIVQLDFYRGNTVTANMQLECIECAALNLMGWSNPFKYPTIQPVNGSFAAGEHLTVGTHQSED</sequence>
<keyword evidence="6 10" id="KW-0653">Protein transport</keyword>
<dbReference type="GO" id="GO:0006886">
    <property type="term" value="P:intracellular protein transport"/>
    <property type="evidence" value="ECO:0007669"/>
    <property type="project" value="InterPro"/>
</dbReference>
<gene>
    <name evidence="14" type="ORF">COHA_007267</name>
</gene>
<dbReference type="Pfam" id="PF00626">
    <property type="entry name" value="Gelsolin"/>
    <property type="match status" value="1"/>
</dbReference>
<evidence type="ECO:0000256" key="2">
    <source>
        <dbReference type="ARBA" id="ARBA00022723"/>
    </source>
</evidence>
<evidence type="ECO:0000256" key="4">
    <source>
        <dbReference type="ARBA" id="ARBA00022833"/>
    </source>
</evidence>
<evidence type="ECO:0000313" key="14">
    <source>
        <dbReference type="EMBL" id="KAI7838981.1"/>
    </source>
</evidence>
<dbReference type="GO" id="GO:0046872">
    <property type="term" value="F:metal ion binding"/>
    <property type="evidence" value="ECO:0007669"/>
    <property type="project" value="UniProtKB-KW"/>
</dbReference>
<accession>A0AAD5DMP9</accession>
<dbReference type="GO" id="GO:0030127">
    <property type="term" value="C:COPII vesicle coat"/>
    <property type="evidence" value="ECO:0007669"/>
    <property type="project" value="InterPro"/>
</dbReference>
<dbReference type="InterPro" id="IPR037364">
    <property type="entry name" value="Sec23"/>
</dbReference>
<evidence type="ECO:0000259" key="13">
    <source>
        <dbReference type="Pfam" id="PF08033"/>
    </source>
</evidence>
<evidence type="ECO:0000256" key="5">
    <source>
        <dbReference type="ARBA" id="ARBA00022892"/>
    </source>
</evidence>
<dbReference type="InterPro" id="IPR007123">
    <property type="entry name" value="Gelsolin-like_dom"/>
</dbReference>
<dbReference type="Gene3D" id="3.40.20.10">
    <property type="entry name" value="Severin"/>
    <property type="match status" value="1"/>
</dbReference>
<dbReference type="GO" id="GO:0005096">
    <property type="term" value="F:GTPase activator activity"/>
    <property type="evidence" value="ECO:0007669"/>
    <property type="project" value="TreeGrafter"/>
</dbReference>
<dbReference type="InterPro" id="IPR029006">
    <property type="entry name" value="ADF-H/Gelsolin-like_dom_sf"/>
</dbReference>
<dbReference type="SUPFAM" id="SSF82754">
    <property type="entry name" value="C-terminal, gelsolin-like domain of Sec23/24"/>
    <property type="match status" value="1"/>
</dbReference>
<comment type="subcellular location">
    <subcellularLocation>
        <location evidence="10">Cytoplasmic vesicle</location>
        <location evidence="10">COPII-coated vesicle membrane</location>
        <topology evidence="10">Peripheral membrane protein</topology>
        <orientation evidence="10">Cytoplasmic side</orientation>
    </subcellularLocation>
    <subcellularLocation>
        <location evidence="10">Endoplasmic reticulum membrane</location>
        <topology evidence="10">Peripheral membrane protein</topology>
        <orientation evidence="10">Cytoplasmic side</orientation>
    </subcellularLocation>
</comment>
<dbReference type="InterPro" id="IPR036180">
    <property type="entry name" value="Gelsolin-like_dom_sf"/>
</dbReference>
<evidence type="ECO:0000259" key="12">
    <source>
        <dbReference type="Pfam" id="PF04815"/>
    </source>
</evidence>
<feature type="domain" description="Gelsolin-like" evidence="11">
    <location>
        <begin position="274"/>
        <end position="360"/>
    </location>
</feature>
<dbReference type="FunFam" id="3.40.20.10:FF:000014">
    <property type="entry name" value="Protein transport protein SEC23"/>
    <property type="match status" value="1"/>
</dbReference>
<keyword evidence="7 10" id="KW-0472">Membrane</keyword>
<evidence type="ECO:0000256" key="3">
    <source>
        <dbReference type="ARBA" id="ARBA00022824"/>
    </source>
</evidence>
<proteinExistence type="inferred from homology"/>
<evidence type="ECO:0000256" key="1">
    <source>
        <dbReference type="ARBA" id="ARBA00022448"/>
    </source>
</evidence>
<keyword evidence="10" id="KW-0963">Cytoplasm</keyword>
<keyword evidence="1 10" id="KW-0813">Transport</keyword>
<evidence type="ECO:0000313" key="15">
    <source>
        <dbReference type="Proteomes" id="UP001205105"/>
    </source>
</evidence>
<dbReference type="FunFam" id="1.20.120.730:FF:000005">
    <property type="entry name" value="Protein transport protein SEC23"/>
    <property type="match status" value="1"/>
</dbReference>
<feature type="domain" description="Sec23/Sec24 helical" evidence="12">
    <location>
        <begin position="160"/>
        <end position="258"/>
    </location>
</feature>
<dbReference type="SUPFAM" id="SSF81995">
    <property type="entry name" value="beta-sandwich domain of Sec23/24"/>
    <property type="match status" value="1"/>
</dbReference>
<dbReference type="InterPro" id="IPR012990">
    <property type="entry name" value="Beta-sandwich_Sec23_24"/>
</dbReference>
<dbReference type="PANTHER" id="PTHR11141:SF0">
    <property type="entry name" value="PROTEIN TRANSPORT PROTEIN SEC23"/>
    <property type="match status" value="1"/>
</dbReference>
<dbReference type="GO" id="GO:0005789">
    <property type="term" value="C:endoplasmic reticulum membrane"/>
    <property type="evidence" value="ECO:0007669"/>
    <property type="project" value="UniProtKB-SubCell"/>
</dbReference>
<feature type="domain" description="Sec23/Sec24 beta-sandwich" evidence="13">
    <location>
        <begin position="44"/>
        <end position="147"/>
    </location>
</feature>
<dbReference type="Pfam" id="PF04815">
    <property type="entry name" value="Sec23_helical"/>
    <property type="match status" value="1"/>
</dbReference>
<evidence type="ECO:0000256" key="6">
    <source>
        <dbReference type="ARBA" id="ARBA00022927"/>
    </source>
</evidence>
<dbReference type="SUPFAM" id="SSF81811">
    <property type="entry name" value="Helical domain of Sec23/24"/>
    <property type="match status" value="1"/>
</dbReference>
<comment type="similarity">
    <text evidence="10">Belongs to the SEC23/SEC24 family. SEC23 subfamily.</text>
</comment>
<dbReference type="GO" id="GO:0090110">
    <property type="term" value="P:COPII-coated vesicle cargo loading"/>
    <property type="evidence" value="ECO:0007669"/>
    <property type="project" value="TreeGrafter"/>
</dbReference>
<dbReference type="PANTHER" id="PTHR11141">
    <property type="entry name" value="PROTEIN TRANSPORT PROTEIN SEC23"/>
    <property type="match status" value="1"/>
</dbReference>
<dbReference type="Pfam" id="PF08033">
    <property type="entry name" value="Sec23_BS"/>
    <property type="match status" value="1"/>
</dbReference>
<reference evidence="14" key="1">
    <citation type="submission" date="2020-11" db="EMBL/GenBank/DDBJ databases">
        <title>Chlorella ohadii genome sequencing and assembly.</title>
        <authorList>
            <person name="Murik O."/>
            <person name="Treves H."/>
            <person name="Kedem I."/>
            <person name="Shotland Y."/>
            <person name="Kaplan A."/>
        </authorList>
    </citation>
    <scope>NUCLEOTIDE SEQUENCE</scope>
    <source>
        <strain evidence="14">1</strain>
    </source>
</reference>
<dbReference type="InterPro" id="IPR006900">
    <property type="entry name" value="Sec23/24_helical_dom"/>
</dbReference>
<dbReference type="InterPro" id="IPR036175">
    <property type="entry name" value="Sec23/24_helical_dom_sf"/>
</dbReference>
<dbReference type="Gene3D" id="1.20.120.730">
    <property type="entry name" value="Sec23/Sec24 helical domain"/>
    <property type="match status" value="1"/>
</dbReference>
<dbReference type="EMBL" id="JADXDR010000110">
    <property type="protein sequence ID" value="KAI7838981.1"/>
    <property type="molecule type" value="Genomic_DNA"/>
</dbReference>
<evidence type="ECO:0000256" key="8">
    <source>
        <dbReference type="ARBA" id="ARBA00023329"/>
    </source>
</evidence>
<dbReference type="CDD" id="cd11287">
    <property type="entry name" value="Sec23_C"/>
    <property type="match status" value="1"/>
</dbReference>
<keyword evidence="4 10" id="KW-0862">Zinc</keyword>
<name>A0AAD5DMP9_9CHLO</name>
<comment type="function">
    <text evidence="9 10">Component of the coat protein complex II (COPII) which promotes the formation of transport vesicles from the endoplasmic reticulum (ER). The coat has two main functions, the physical deformation of the endoplasmic reticulum membrane into vesicles and the selection of cargo molecules.</text>
</comment>
<organism evidence="14 15">
    <name type="scientific">Chlorella ohadii</name>
    <dbReference type="NCBI Taxonomy" id="2649997"/>
    <lineage>
        <taxon>Eukaryota</taxon>
        <taxon>Viridiplantae</taxon>
        <taxon>Chlorophyta</taxon>
        <taxon>core chlorophytes</taxon>
        <taxon>Trebouxiophyceae</taxon>
        <taxon>Chlorellales</taxon>
        <taxon>Chlorellaceae</taxon>
        <taxon>Chlorella clade</taxon>
        <taxon>Chlorella</taxon>
    </lineage>
</organism>